<keyword evidence="1" id="KW-0614">Plasmid</keyword>
<reference evidence="1" key="1">
    <citation type="submission" date="2021-10" db="EMBL/GenBank/DDBJ databases">
        <title>Complete genome sequences of five Ralstonia solancearum strains isolated from sunflower.</title>
        <authorList>
            <person name="She X."/>
            <person name="He Z."/>
        </authorList>
    </citation>
    <scope>NUCLEOTIDE SEQUENCE</scope>
    <source>
        <strain evidence="1">RS638</strain>
    </source>
</reference>
<dbReference type="EMBL" id="CP085044">
    <property type="protein sequence ID" value="UZF17389.1"/>
    <property type="molecule type" value="Genomic_DNA"/>
</dbReference>
<proteinExistence type="predicted"/>
<name>A0ABY6NJ98_RALSL</name>
<evidence type="ECO:0008006" key="2">
    <source>
        <dbReference type="Google" id="ProtNLM"/>
    </source>
</evidence>
<protein>
    <recommendedName>
        <fullName evidence="2">XRE family transcriptional regulator</fullName>
    </recommendedName>
</protein>
<accession>A0ABY6NJ98</accession>
<sequence>MSFREVIAMALHGRSVRQAAMSMGMYQQKLDRFYKGQCLPDYDDAFKIAKESGMDAGEVFKILADEMADRKSKKTEKISNSFNWLIALANPRRNLIPA</sequence>
<geneLocation type="plasmid" evidence="1">
    <name>p1</name>
</geneLocation>
<evidence type="ECO:0000313" key="1">
    <source>
        <dbReference type="EMBL" id="UZF17389.1"/>
    </source>
</evidence>
<gene>
    <name evidence="1" type="ORF">LH706_25925</name>
</gene>
<organism evidence="1">
    <name type="scientific">Ralstonia solanacearum</name>
    <name type="common">Pseudomonas solanacearum</name>
    <dbReference type="NCBI Taxonomy" id="305"/>
    <lineage>
        <taxon>Bacteria</taxon>
        <taxon>Pseudomonadati</taxon>
        <taxon>Pseudomonadota</taxon>
        <taxon>Betaproteobacteria</taxon>
        <taxon>Burkholderiales</taxon>
        <taxon>Burkholderiaceae</taxon>
        <taxon>Ralstonia</taxon>
        <taxon>Ralstonia solanacearum species complex</taxon>
    </lineage>
</organism>